<feature type="chain" id="PRO_5002578476" evidence="2">
    <location>
        <begin position="22"/>
        <end position="552"/>
    </location>
</feature>
<reference evidence="4 5" key="1">
    <citation type="submission" date="2014-01" db="EMBL/GenBank/DDBJ databases">
        <title>Development of a Comparative Genomic Fingerprinting Assay for High Resolution Genotyping of Arcobacter butzleri.</title>
        <authorList>
            <person name="Webb A.L."/>
            <person name="Inglis G.D."/>
            <person name="Kruczkiewicz P."/>
            <person name="Selinger L.B."/>
            <person name="Taboada E.N."/>
        </authorList>
    </citation>
    <scope>NUCLEOTIDE SEQUENCE [LARGE SCALE GENOMIC DNA]</scope>
    <source>
        <strain evidence="4 5">L348</strain>
    </source>
</reference>
<dbReference type="CDD" id="cd13401">
    <property type="entry name" value="Slt70-like"/>
    <property type="match status" value="1"/>
</dbReference>
<dbReference type="Gene3D" id="1.10.530.10">
    <property type="match status" value="1"/>
</dbReference>
<dbReference type="AlphaFoldDB" id="A0A0G9K575"/>
<evidence type="ECO:0000259" key="3">
    <source>
        <dbReference type="Pfam" id="PF01464"/>
    </source>
</evidence>
<protein>
    <submittedName>
        <fullName evidence="4">Lytic murein transglycosylase</fullName>
    </submittedName>
</protein>
<sequence>MKKILIFLLFAISLNADIATATTDFMQKDFKITLSWLQEKPKSPAKDFFIIQYLNQEENLSFEEAKTVYDMRYGKNASLDKLFNQRYKKNIPEEDLKCYRASIEELKNSDVRCIALGLSLKEASLLSKKDLEFFINKLDSYPTLKNNLKLISSTDPFNSFINSGTKKFLQLFFELEDSYTIKYLNKELPLDFLTKLTQETDFNRFLRTIIFSKDFPNIQKSLFALNSIKIFTPDIDFILGINAINNNNPTIAKSFFLTSFNKTNQRDMKDKAAFWLYLVTKENYYLEELAKSWDNSLYVLYAKELLNIKPDNIVYNLETKNKKSSYDIYNAFDWLNVVEDTKTNLDDIKLQKYSNIFTDENTMPHLAFVLERYNKSKIQYFITPYKDIIGKYNIYKQTLLYSLARQESRFIPSSISVSSALGVMQIMPFLSLDISQKLNEDYNIYEQFVPKKNIEYASFHLDTLMTQFDNNPLFIAYAYNGGGGYTKGQLKKGLFKEKGKFEPFLSMELISSGETREYGKKVLANFYIYNNYLNSENKISLSTILQNLVSPY</sequence>
<dbReference type="PANTHER" id="PTHR37423">
    <property type="entry name" value="SOLUBLE LYTIC MUREIN TRANSGLYCOSYLASE-RELATED"/>
    <property type="match status" value="1"/>
</dbReference>
<dbReference type="PANTHER" id="PTHR37423:SF2">
    <property type="entry name" value="MEMBRANE-BOUND LYTIC MUREIN TRANSGLYCOSYLASE C"/>
    <property type="match status" value="1"/>
</dbReference>
<dbReference type="SUPFAM" id="SSF53955">
    <property type="entry name" value="Lysozyme-like"/>
    <property type="match status" value="1"/>
</dbReference>
<proteinExistence type="inferred from homology"/>
<dbReference type="Pfam" id="PF01464">
    <property type="entry name" value="SLT"/>
    <property type="match status" value="1"/>
</dbReference>
<evidence type="ECO:0000256" key="2">
    <source>
        <dbReference type="SAM" id="SignalP"/>
    </source>
</evidence>
<name>A0A0G9K575_9BACT</name>
<evidence type="ECO:0000313" key="4">
    <source>
        <dbReference type="EMBL" id="KLD99362.1"/>
    </source>
</evidence>
<dbReference type="PATRIC" id="fig|1447256.3.peg.1391"/>
<evidence type="ECO:0000313" key="5">
    <source>
        <dbReference type="Proteomes" id="UP000035514"/>
    </source>
</evidence>
<dbReference type="RefSeq" id="WP_046996798.1">
    <property type="nucleotide sequence ID" value="NZ_JAIQ01000101.1"/>
</dbReference>
<dbReference type="InterPro" id="IPR008258">
    <property type="entry name" value="Transglycosylase_SLT_dom_1"/>
</dbReference>
<dbReference type="EMBL" id="JAIQ01000101">
    <property type="protein sequence ID" value="KLD99362.1"/>
    <property type="molecule type" value="Genomic_DNA"/>
</dbReference>
<gene>
    <name evidence="4" type="ORF">AA20_07120</name>
</gene>
<keyword evidence="2" id="KW-0732">Signal</keyword>
<feature type="signal peptide" evidence="2">
    <location>
        <begin position="1"/>
        <end position="21"/>
    </location>
</feature>
<comment type="similarity">
    <text evidence="1">Belongs to the transglycosylase Slt family.</text>
</comment>
<comment type="caution">
    <text evidence="4">The sequence shown here is derived from an EMBL/GenBank/DDBJ whole genome shotgun (WGS) entry which is preliminary data.</text>
</comment>
<dbReference type="Proteomes" id="UP000035514">
    <property type="component" value="Unassembled WGS sequence"/>
</dbReference>
<organism evidence="4 5">
    <name type="scientific">Aliarcobacter butzleri L348</name>
    <dbReference type="NCBI Taxonomy" id="1447256"/>
    <lineage>
        <taxon>Bacteria</taxon>
        <taxon>Pseudomonadati</taxon>
        <taxon>Campylobacterota</taxon>
        <taxon>Epsilonproteobacteria</taxon>
        <taxon>Campylobacterales</taxon>
        <taxon>Arcobacteraceae</taxon>
        <taxon>Aliarcobacter</taxon>
    </lineage>
</organism>
<accession>A0A0G9K575</accession>
<feature type="domain" description="Transglycosylase SLT" evidence="3">
    <location>
        <begin position="396"/>
        <end position="492"/>
    </location>
</feature>
<dbReference type="InterPro" id="IPR023346">
    <property type="entry name" value="Lysozyme-like_dom_sf"/>
</dbReference>
<evidence type="ECO:0000256" key="1">
    <source>
        <dbReference type="ARBA" id="ARBA00007734"/>
    </source>
</evidence>